<evidence type="ECO:0000256" key="2">
    <source>
        <dbReference type="HAMAP-Rule" id="MF_00634"/>
    </source>
</evidence>
<dbReference type="HAMAP" id="MF_00634">
    <property type="entry name" value="UPF0235"/>
    <property type="match status" value="1"/>
</dbReference>
<reference evidence="4" key="1">
    <citation type="submission" date="2017-09" db="EMBL/GenBank/DDBJ databases">
        <title>Depth-based differentiation of microbial function through sediment-hosted aquifers and enrichment of novel symbionts in the deep terrestrial subsurface.</title>
        <authorList>
            <person name="Probst A.J."/>
            <person name="Ladd B."/>
            <person name="Jarett J.K."/>
            <person name="Geller-Mcgrath D.E."/>
            <person name="Sieber C.M.K."/>
            <person name="Emerson J.B."/>
            <person name="Anantharaman K."/>
            <person name="Thomas B.C."/>
            <person name="Malmstrom R."/>
            <person name="Stieglmeier M."/>
            <person name="Klingl A."/>
            <person name="Woyke T."/>
            <person name="Ryan C.M."/>
            <person name="Banfield J.F."/>
        </authorList>
    </citation>
    <scope>NUCLEOTIDE SEQUENCE [LARGE SCALE GENOMIC DNA]</scope>
</reference>
<dbReference type="InterPro" id="IPR036591">
    <property type="entry name" value="YggU-like_sf"/>
</dbReference>
<evidence type="ECO:0000313" key="4">
    <source>
        <dbReference type="Proteomes" id="UP000228596"/>
    </source>
</evidence>
<accession>A0A2M6WWY8</accession>
<dbReference type="SUPFAM" id="SSF69786">
    <property type="entry name" value="YggU-like"/>
    <property type="match status" value="1"/>
</dbReference>
<dbReference type="Gene3D" id="3.30.1200.10">
    <property type="entry name" value="YggU-like"/>
    <property type="match status" value="1"/>
</dbReference>
<dbReference type="AlphaFoldDB" id="A0A2M6WWY8"/>
<dbReference type="Pfam" id="PF02594">
    <property type="entry name" value="DUF167"/>
    <property type="match status" value="1"/>
</dbReference>
<organism evidence="3 4">
    <name type="scientific">Candidatus Berkelbacteria bacterium CG10_big_fil_rev_8_21_14_0_10_41_12</name>
    <dbReference type="NCBI Taxonomy" id="1974513"/>
    <lineage>
        <taxon>Bacteria</taxon>
        <taxon>Candidatus Berkelbacteria</taxon>
    </lineage>
</organism>
<dbReference type="NCBIfam" id="TIGR00251">
    <property type="entry name" value="DUF167 family protein"/>
    <property type="match status" value="1"/>
</dbReference>
<dbReference type="Proteomes" id="UP000228596">
    <property type="component" value="Unassembled WGS sequence"/>
</dbReference>
<dbReference type="PANTHER" id="PTHR13420">
    <property type="entry name" value="UPF0235 PROTEIN C15ORF40"/>
    <property type="match status" value="1"/>
</dbReference>
<comment type="caution">
    <text evidence="3">The sequence shown here is derived from an EMBL/GenBank/DDBJ whole genome shotgun (WGS) entry which is preliminary data.</text>
</comment>
<dbReference type="EMBL" id="PEZV01000020">
    <property type="protein sequence ID" value="PIT97318.1"/>
    <property type="molecule type" value="Genomic_DNA"/>
</dbReference>
<evidence type="ECO:0000313" key="3">
    <source>
        <dbReference type="EMBL" id="PIT97318.1"/>
    </source>
</evidence>
<evidence type="ECO:0000256" key="1">
    <source>
        <dbReference type="ARBA" id="ARBA00010364"/>
    </source>
</evidence>
<proteinExistence type="inferred from homology"/>
<dbReference type="SMART" id="SM01152">
    <property type="entry name" value="DUF167"/>
    <property type="match status" value="1"/>
</dbReference>
<name>A0A2M6WWY8_9BACT</name>
<protein>
    <recommendedName>
        <fullName evidence="2">UPF0235 protein COT77_02130</fullName>
    </recommendedName>
</protein>
<dbReference type="GO" id="GO:0005737">
    <property type="term" value="C:cytoplasm"/>
    <property type="evidence" value="ECO:0007669"/>
    <property type="project" value="TreeGrafter"/>
</dbReference>
<dbReference type="InterPro" id="IPR003746">
    <property type="entry name" value="DUF167"/>
</dbReference>
<sequence>MKISISVKTNAKNSSIEQISKTHFKIHIKSPPAEGKANGEIIKILSKYLKIPKSRISIIHGTRSREKIVDAS</sequence>
<gene>
    <name evidence="3" type="ORF">COT77_02130</name>
</gene>
<dbReference type="PANTHER" id="PTHR13420:SF7">
    <property type="entry name" value="UPF0235 PROTEIN C15ORF40"/>
    <property type="match status" value="1"/>
</dbReference>
<comment type="similarity">
    <text evidence="1 2">Belongs to the UPF0235 family.</text>
</comment>